<reference evidence="3 4" key="1">
    <citation type="journal article" date="2020" name="ISME J.">
        <title>Uncovering the hidden diversity of litter-decomposition mechanisms in mushroom-forming fungi.</title>
        <authorList>
            <person name="Floudas D."/>
            <person name="Bentzer J."/>
            <person name="Ahren D."/>
            <person name="Johansson T."/>
            <person name="Persson P."/>
            <person name="Tunlid A."/>
        </authorList>
    </citation>
    <scope>NUCLEOTIDE SEQUENCE [LARGE SCALE GENOMIC DNA]</scope>
    <source>
        <strain evidence="3 4">CBS 291.85</strain>
    </source>
</reference>
<dbReference type="AlphaFoldDB" id="A0A8H5GMI9"/>
<feature type="domain" description="DUF7888" evidence="2">
    <location>
        <begin position="47"/>
        <end position="157"/>
    </location>
</feature>
<evidence type="ECO:0000313" key="4">
    <source>
        <dbReference type="Proteomes" id="UP000559256"/>
    </source>
</evidence>
<name>A0A8H5GMI9_9AGAR</name>
<feature type="signal peptide" evidence="1">
    <location>
        <begin position="1"/>
        <end position="21"/>
    </location>
</feature>
<keyword evidence="1" id="KW-0732">Signal</keyword>
<sequence>MMLFTSLSFAVAALTATTVICATVPTHQYDNESGNVTQNLETRKGGKGGIDEIVDFAVEAIQGLIGAIQQDKEDRSQFTQALVSEMNKQDSSHNYVVCHTKHETHWDGQQGADWNHTHKEFDIKIGGTIGYEIYSAESGQFIREGDGGYLNWAYVGNVVKNEDDGKKLTFAAP</sequence>
<dbReference type="EMBL" id="JAACJM010000018">
    <property type="protein sequence ID" value="KAF5367707.1"/>
    <property type="molecule type" value="Genomic_DNA"/>
</dbReference>
<evidence type="ECO:0000259" key="2">
    <source>
        <dbReference type="Pfam" id="PF25411"/>
    </source>
</evidence>
<keyword evidence="4" id="KW-1185">Reference proteome</keyword>
<proteinExistence type="predicted"/>
<dbReference type="Pfam" id="PF25411">
    <property type="entry name" value="DUF7888"/>
    <property type="match status" value="1"/>
</dbReference>
<comment type="caution">
    <text evidence="3">The sequence shown here is derived from an EMBL/GenBank/DDBJ whole genome shotgun (WGS) entry which is preliminary data.</text>
</comment>
<dbReference type="InterPro" id="IPR057210">
    <property type="entry name" value="DUF7888"/>
</dbReference>
<gene>
    <name evidence="3" type="ORF">D9758_009858</name>
</gene>
<organism evidence="3 4">
    <name type="scientific">Tetrapyrgos nigripes</name>
    <dbReference type="NCBI Taxonomy" id="182062"/>
    <lineage>
        <taxon>Eukaryota</taxon>
        <taxon>Fungi</taxon>
        <taxon>Dikarya</taxon>
        <taxon>Basidiomycota</taxon>
        <taxon>Agaricomycotina</taxon>
        <taxon>Agaricomycetes</taxon>
        <taxon>Agaricomycetidae</taxon>
        <taxon>Agaricales</taxon>
        <taxon>Marasmiineae</taxon>
        <taxon>Marasmiaceae</taxon>
        <taxon>Tetrapyrgos</taxon>
    </lineage>
</organism>
<protein>
    <recommendedName>
        <fullName evidence="2">DUF7888 domain-containing protein</fullName>
    </recommendedName>
</protein>
<accession>A0A8H5GMI9</accession>
<feature type="chain" id="PRO_5034759883" description="DUF7888 domain-containing protein" evidence="1">
    <location>
        <begin position="22"/>
        <end position="173"/>
    </location>
</feature>
<evidence type="ECO:0000313" key="3">
    <source>
        <dbReference type="EMBL" id="KAF5367707.1"/>
    </source>
</evidence>
<evidence type="ECO:0000256" key="1">
    <source>
        <dbReference type="SAM" id="SignalP"/>
    </source>
</evidence>
<dbReference type="Proteomes" id="UP000559256">
    <property type="component" value="Unassembled WGS sequence"/>
</dbReference>
<dbReference type="OrthoDB" id="3685327at2759"/>